<dbReference type="Proteomes" id="UP001190700">
    <property type="component" value="Unassembled WGS sequence"/>
</dbReference>
<evidence type="ECO:0000313" key="2">
    <source>
        <dbReference type="Proteomes" id="UP001190700"/>
    </source>
</evidence>
<comment type="caution">
    <text evidence="1">The sequence shown here is derived from an EMBL/GenBank/DDBJ whole genome shotgun (WGS) entry which is preliminary data.</text>
</comment>
<gene>
    <name evidence="1" type="ORF">CYMTET_31990</name>
</gene>
<reference evidence="1 2" key="1">
    <citation type="journal article" date="2015" name="Genome Biol. Evol.">
        <title>Comparative Genomics of a Bacterivorous Green Alga Reveals Evolutionary Causalities and Consequences of Phago-Mixotrophic Mode of Nutrition.</title>
        <authorList>
            <person name="Burns J.A."/>
            <person name="Paasch A."/>
            <person name="Narechania A."/>
            <person name="Kim E."/>
        </authorList>
    </citation>
    <scope>NUCLEOTIDE SEQUENCE [LARGE SCALE GENOMIC DNA]</scope>
    <source>
        <strain evidence="1 2">PLY_AMNH</strain>
    </source>
</reference>
<dbReference type="AlphaFoldDB" id="A0AAE0KSD9"/>
<name>A0AAE0KSD9_9CHLO</name>
<protein>
    <submittedName>
        <fullName evidence="1">Uncharacterized protein</fullName>
    </submittedName>
</protein>
<proteinExistence type="predicted"/>
<organism evidence="1 2">
    <name type="scientific">Cymbomonas tetramitiformis</name>
    <dbReference type="NCBI Taxonomy" id="36881"/>
    <lineage>
        <taxon>Eukaryota</taxon>
        <taxon>Viridiplantae</taxon>
        <taxon>Chlorophyta</taxon>
        <taxon>Pyramimonadophyceae</taxon>
        <taxon>Pyramimonadales</taxon>
        <taxon>Pyramimonadaceae</taxon>
        <taxon>Cymbomonas</taxon>
    </lineage>
</organism>
<evidence type="ECO:0000313" key="1">
    <source>
        <dbReference type="EMBL" id="KAK3258993.1"/>
    </source>
</evidence>
<sequence length="169" mass="18582">MLSFLFDTRESFQQGEAQIFEVNEEEITEASFRLGHAVQGLYRSLCHRHTVVQLRIEQEANPRRYSAVSAAPLEFVEDKIHNTQIKIRAWCAAEVQCTGSQLAAVNIIADGGVDETYTEVTYKTGTPGTEPWGHQLALGAGLQVAEHALCEAQVHDGDPKEAAVAGEEE</sequence>
<accession>A0AAE0KSD9</accession>
<keyword evidence="2" id="KW-1185">Reference proteome</keyword>
<dbReference type="EMBL" id="LGRX02019093">
    <property type="protein sequence ID" value="KAK3258993.1"/>
    <property type="molecule type" value="Genomic_DNA"/>
</dbReference>